<dbReference type="Gene3D" id="3.80.10.10">
    <property type="entry name" value="Ribonuclease Inhibitor"/>
    <property type="match status" value="1"/>
</dbReference>
<feature type="region of interest" description="Disordered" evidence="1">
    <location>
        <begin position="1"/>
        <end position="26"/>
    </location>
</feature>
<accession>A0ABC9C9Y8</accession>
<dbReference type="SUPFAM" id="SSF52047">
    <property type="entry name" value="RNI-like"/>
    <property type="match status" value="1"/>
</dbReference>
<dbReference type="PANTHER" id="PTHR35545:SF26">
    <property type="entry name" value="F-BOX DOMAIN-CONTAINING PROTEIN"/>
    <property type="match status" value="1"/>
</dbReference>
<dbReference type="SUPFAM" id="SSF81383">
    <property type="entry name" value="F-box domain"/>
    <property type="match status" value="1"/>
</dbReference>
<dbReference type="AlphaFoldDB" id="A0ABC9C9Y8"/>
<dbReference type="Proteomes" id="UP001497457">
    <property type="component" value="Chromosome 29rd"/>
</dbReference>
<evidence type="ECO:0000256" key="1">
    <source>
        <dbReference type="SAM" id="MobiDB-lite"/>
    </source>
</evidence>
<gene>
    <name evidence="2" type="ORF">URODEC1_LOCUS73700</name>
</gene>
<evidence type="ECO:0000313" key="3">
    <source>
        <dbReference type="Proteomes" id="UP001497457"/>
    </source>
</evidence>
<protein>
    <recommendedName>
        <fullName evidence="4">F-box domain-containing protein</fullName>
    </recommendedName>
</protein>
<dbReference type="InterPro" id="IPR032675">
    <property type="entry name" value="LRR_dom_sf"/>
</dbReference>
<evidence type="ECO:0000313" key="2">
    <source>
        <dbReference type="EMBL" id="CAL5017266.1"/>
    </source>
</evidence>
<dbReference type="PANTHER" id="PTHR35545">
    <property type="entry name" value="F-BOX DOMAIN-CONTAINING PROTEIN"/>
    <property type="match status" value="1"/>
</dbReference>
<organism evidence="2 3">
    <name type="scientific">Urochloa decumbens</name>
    <dbReference type="NCBI Taxonomy" id="240449"/>
    <lineage>
        <taxon>Eukaryota</taxon>
        <taxon>Viridiplantae</taxon>
        <taxon>Streptophyta</taxon>
        <taxon>Embryophyta</taxon>
        <taxon>Tracheophyta</taxon>
        <taxon>Spermatophyta</taxon>
        <taxon>Magnoliopsida</taxon>
        <taxon>Liliopsida</taxon>
        <taxon>Poales</taxon>
        <taxon>Poaceae</taxon>
        <taxon>PACMAD clade</taxon>
        <taxon>Panicoideae</taxon>
        <taxon>Panicodae</taxon>
        <taxon>Paniceae</taxon>
        <taxon>Melinidinae</taxon>
        <taxon>Urochloa</taxon>
    </lineage>
</organism>
<name>A0ABC9C9Y8_9POAL</name>
<proteinExistence type="predicted"/>
<sequence>MEPGQHDGGDRDPKRRRRRRLSDRPCAGDHADHLCSLPDDLLIAILSRVGDSRAAVSTSALSRRWRRLDPARWIPAFAFSVGDHLPPEYAGTLHRYRTALSNSGGDDDARWEELARRVAACEDRAMEAYVRGLSRFLRSPDRSPAARSLRLEFFLSASSSAAAARKSMAACLDSALRWPNLERLALYAFPRGAATAAAGTSRQPAHVFPDPEPVQALVAASRSRLATLHVKNCLAQSGRGYGLLFPALTRLTIEVTPGTVKAAFPSAYFGDVLLSCRGLVFLRLVSCYLAGSTARRFQFQVDLPPAPRLRELVLEACNFREVRLGGAPSLESLVVERCGLLSSVTVGNAPRLATLACHGAPPRMYGGGAGSIRFVELRAADCYSCVSPEQRLESFFESVPKVQVLKLCCFQDPQWFLARPTSFPCTFDNLKKLVIDLPTVWPLHQIKKLLVLLEVTTCLEKLHIHFLALPLGTSEERDTKTPYSASDDFQHTCLRQVVMEGFEWTTEQTALIRLLLSSCGALKTLILIRRGAFLGVKLGRQGGTVCPSWLIEEENAEIISQLRDGIYTDAQIVLR</sequence>
<evidence type="ECO:0008006" key="4">
    <source>
        <dbReference type="Google" id="ProtNLM"/>
    </source>
</evidence>
<reference evidence="2" key="1">
    <citation type="submission" date="2024-10" db="EMBL/GenBank/DDBJ databases">
        <authorList>
            <person name="Ryan C."/>
        </authorList>
    </citation>
    <scope>NUCLEOTIDE SEQUENCE [LARGE SCALE GENOMIC DNA]</scope>
</reference>
<keyword evidence="3" id="KW-1185">Reference proteome</keyword>
<feature type="compositionally biased region" description="Basic and acidic residues" evidence="1">
    <location>
        <begin position="1"/>
        <end position="13"/>
    </location>
</feature>
<dbReference type="EMBL" id="OZ075139">
    <property type="protein sequence ID" value="CAL5017266.1"/>
    <property type="molecule type" value="Genomic_DNA"/>
</dbReference>
<dbReference type="InterPro" id="IPR036047">
    <property type="entry name" value="F-box-like_dom_sf"/>
</dbReference>